<keyword evidence="3" id="KW-0342">GTP-binding</keyword>
<evidence type="ECO:0000313" key="7">
    <source>
        <dbReference type="RefSeq" id="XP_006818217.1"/>
    </source>
</evidence>
<keyword evidence="6" id="KW-1185">Reference proteome</keyword>
<dbReference type="InterPro" id="IPR027417">
    <property type="entry name" value="P-loop_NTPase"/>
</dbReference>
<evidence type="ECO:0000256" key="1">
    <source>
        <dbReference type="ARBA" id="ARBA00008535"/>
    </source>
</evidence>
<dbReference type="RefSeq" id="XP_006818217.1">
    <property type="nucleotide sequence ID" value="XM_006818154.1"/>
</dbReference>
<dbReference type="GeneID" id="102809645"/>
<dbReference type="PANTHER" id="PTHR10903">
    <property type="entry name" value="GTPASE, IMAP FAMILY MEMBER-RELATED"/>
    <property type="match status" value="1"/>
</dbReference>
<feature type="signal peptide" evidence="4">
    <location>
        <begin position="1"/>
        <end position="19"/>
    </location>
</feature>
<comment type="similarity">
    <text evidence="1">Belongs to the TRAFAC class TrmE-Era-EngA-EngB-Septin-like GTPase superfamily. AIG1/Toc34/Toc159-like paraseptin GTPase family. IAN subfamily.</text>
</comment>
<reference evidence="7" key="1">
    <citation type="submission" date="2025-08" db="UniProtKB">
        <authorList>
            <consortium name="RefSeq"/>
        </authorList>
    </citation>
    <scope>IDENTIFICATION</scope>
    <source>
        <tissue evidence="7">Testes</tissue>
    </source>
</reference>
<keyword evidence="4" id="KW-0732">Signal</keyword>
<accession>A0ABM0MDX6</accession>
<gene>
    <name evidence="7" type="primary">LOC102809645</name>
</gene>
<dbReference type="SUPFAM" id="SSF52540">
    <property type="entry name" value="P-loop containing nucleoside triphosphate hydrolases"/>
    <property type="match status" value="1"/>
</dbReference>
<evidence type="ECO:0000259" key="5">
    <source>
        <dbReference type="PROSITE" id="PS51720"/>
    </source>
</evidence>
<dbReference type="PANTHER" id="PTHR10903:SF184">
    <property type="entry name" value="GTP-BINDING PROTEIN A"/>
    <property type="match status" value="1"/>
</dbReference>
<dbReference type="Gene3D" id="3.40.50.300">
    <property type="entry name" value="P-loop containing nucleotide triphosphate hydrolases"/>
    <property type="match status" value="1"/>
</dbReference>
<dbReference type="InterPro" id="IPR045058">
    <property type="entry name" value="GIMA/IAN/Toc"/>
</dbReference>
<sequence length="274" mass="30700">MAARKVFVILLGLSGSGKSATGNTILGKKEFHSRRSTMPTTNKVQEKTSMLPDGSEIVVIDTPPLMNPNHEDLTPGQVVSEILKGTTYANTGLNAIVLTINANDRMTKEHADSIKWLYFLFGEENIAKYGIVLFTRMDQLDADDMSFDDFRKEVPQCLSDLINKCGGRCIAFDNTVQSEDSKTTPQVSKLINIIRQINEKNGSCMLHNIEQRVGKVVDLEQGCRVVEIEREGFVVIEFVYSALDYVYRGLVGMWDTLWHVLGYDVPNRELTSEV</sequence>
<evidence type="ECO:0000313" key="6">
    <source>
        <dbReference type="Proteomes" id="UP000694865"/>
    </source>
</evidence>
<proteinExistence type="inferred from homology"/>
<dbReference type="Proteomes" id="UP000694865">
    <property type="component" value="Unplaced"/>
</dbReference>
<dbReference type="InterPro" id="IPR006703">
    <property type="entry name" value="G_AIG1"/>
</dbReference>
<dbReference type="PROSITE" id="PS51720">
    <property type="entry name" value="G_AIG1"/>
    <property type="match status" value="1"/>
</dbReference>
<evidence type="ECO:0000256" key="4">
    <source>
        <dbReference type="SAM" id="SignalP"/>
    </source>
</evidence>
<protein>
    <recommendedName>
        <fullName evidence="5">AIG1-type G domain-containing protein</fullName>
    </recommendedName>
</protein>
<name>A0ABM0MDX6_SACKO</name>
<dbReference type="Pfam" id="PF04548">
    <property type="entry name" value="AIG1"/>
    <property type="match status" value="1"/>
</dbReference>
<feature type="domain" description="AIG1-type G" evidence="5">
    <location>
        <begin position="3"/>
        <end position="214"/>
    </location>
</feature>
<feature type="chain" id="PRO_5046376404" description="AIG1-type G domain-containing protein" evidence="4">
    <location>
        <begin position="20"/>
        <end position="274"/>
    </location>
</feature>
<organism evidence="6 7">
    <name type="scientific">Saccoglossus kowalevskii</name>
    <name type="common">Acorn worm</name>
    <dbReference type="NCBI Taxonomy" id="10224"/>
    <lineage>
        <taxon>Eukaryota</taxon>
        <taxon>Metazoa</taxon>
        <taxon>Hemichordata</taxon>
        <taxon>Enteropneusta</taxon>
        <taxon>Harrimaniidae</taxon>
        <taxon>Saccoglossus</taxon>
    </lineage>
</organism>
<keyword evidence="2" id="KW-0547">Nucleotide-binding</keyword>
<evidence type="ECO:0000256" key="2">
    <source>
        <dbReference type="ARBA" id="ARBA00022741"/>
    </source>
</evidence>
<evidence type="ECO:0000256" key="3">
    <source>
        <dbReference type="ARBA" id="ARBA00023134"/>
    </source>
</evidence>